<evidence type="ECO:0000313" key="3">
    <source>
        <dbReference type="Proteomes" id="UP001055125"/>
    </source>
</evidence>
<dbReference type="EMBL" id="BPQP01000008">
    <property type="protein sequence ID" value="GJD93450.1"/>
    <property type="molecule type" value="Genomic_DNA"/>
</dbReference>
<evidence type="ECO:0000313" key="2">
    <source>
        <dbReference type="EMBL" id="GJD93450.1"/>
    </source>
</evidence>
<protein>
    <recommendedName>
        <fullName evidence="4">PEP-CTERM sorting domain-containing protein</fullName>
    </recommendedName>
</protein>
<gene>
    <name evidence="2" type="ORF">OCOJLMKI_0645</name>
</gene>
<keyword evidence="1" id="KW-0732">Signal</keyword>
<organism evidence="2 3">
    <name type="scientific">Methylobacterium iners</name>
    <dbReference type="NCBI Taxonomy" id="418707"/>
    <lineage>
        <taxon>Bacteria</taxon>
        <taxon>Pseudomonadati</taxon>
        <taxon>Pseudomonadota</taxon>
        <taxon>Alphaproteobacteria</taxon>
        <taxon>Hyphomicrobiales</taxon>
        <taxon>Methylobacteriaceae</taxon>
        <taxon>Methylobacterium</taxon>
    </lineage>
</organism>
<dbReference type="Proteomes" id="UP001055125">
    <property type="component" value="Unassembled WGS sequence"/>
</dbReference>
<feature type="chain" id="PRO_5045394956" description="PEP-CTERM sorting domain-containing protein" evidence="1">
    <location>
        <begin position="20"/>
        <end position="76"/>
    </location>
</feature>
<sequence>MRAISTGIFGFAMFASASAFVGGAGTYSFQGSNGEAGAEYSGTLTIVTFSARPAPAAAGSFVDGALTAFPLADQVT</sequence>
<comment type="caution">
    <text evidence="2">The sequence shown here is derived from an EMBL/GenBank/DDBJ whole genome shotgun (WGS) entry which is preliminary data.</text>
</comment>
<dbReference type="RefSeq" id="WP_238242652.1">
    <property type="nucleotide sequence ID" value="NZ_BPQP01000008.1"/>
</dbReference>
<keyword evidence="3" id="KW-1185">Reference proteome</keyword>
<proteinExistence type="predicted"/>
<evidence type="ECO:0008006" key="4">
    <source>
        <dbReference type="Google" id="ProtNLM"/>
    </source>
</evidence>
<reference evidence="2" key="1">
    <citation type="journal article" date="2021" name="Front. Microbiol.">
        <title>Comprehensive Comparative Genomics and Phenotyping of Methylobacterium Species.</title>
        <authorList>
            <person name="Alessa O."/>
            <person name="Ogura Y."/>
            <person name="Fujitani Y."/>
            <person name="Takami H."/>
            <person name="Hayashi T."/>
            <person name="Sahin N."/>
            <person name="Tani A."/>
        </authorList>
    </citation>
    <scope>NUCLEOTIDE SEQUENCE</scope>
    <source>
        <strain evidence="2">DSM 19015</strain>
    </source>
</reference>
<feature type="signal peptide" evidence="1">
    <location>
        <begin position="1"/>
        <end position="19"/>
    </location>
</feature>
<evidence type="ECO:0000256" key="1">
    <source>
        <dbReference type="SAM" id="SignalP"/>
    </source>
</evidence>
<reference evidence="2" key="2">
    <citation type="submission" date="2021-08" db="EMBL/GenBank/DDBJ databases">
        <authorList>
            <person name="Tani A."/>
            <person name="Ola A."/>
            <person name="Ogura Y."/>
            <person name="Katsura K."/>
            <person name="Hayashi T."/>
        </authorList>
    </citation>
    <scope>NUCLEOTIDE SEQUENCE</scope>
    <source>
        <strain evidence="2">DSM 19015</strain>
    </source>
</reference>
<accession>A0ABQ4RV87</accession>
<name>A0ABQ4RV87_9HYPH</name>